<accession>A0ABM1S097</accession>
<dbReference type="PANTHER" id="PTHR24256">
    <property type="entry name" value="TRYPTASE-RELATED"/>
    <property type="match status" value="1"/>
</dbReference>
<keyword evidence="5" id="KW-0472">Membrane</keyword>
<reference evidence="8" key="1">
    <citation type="submission" date="2025-08" db="UniProtKB">
        <authorList>
            <consortium name="RefSeq"/>
        </authorList>
    </citation>
    <scope>IDENTIFICATION</scope>
    <source>
        <tissue evidence="8">Muscle</tissue>
    </source>
</reference>
<keyword evidence="5" id="KW-0812">Transmembrane</keyword>
<sequence>MVLKAKVMHVGMTIGPVVVLAVCIKFIVTQYIPIPSTGVYVGIPLHQYPYLYGPPRYFPTGQGQYPFLPNYSPHPSISPFNNPNVSPSSPNNSPYVSSSPLENGNYNGDRDNVHGLNSSKVAPTTPSSETSSQVFRPVSSLITANVGDPECFCVPIYLCNEDLTVKTDGAGLLDSRKKTSTPAPFLDGREQDKDSQPKKCGPYHICCNKPQSEISMKRTEERRKCGIRNVNGVGTPVASGEREGETKFGEWPWQAAILKQENKVKLYQCGGSLISERHVLTAAHCVKRFQKDNEFPLVVRLGEWDTQQTTESLKHEEYYVEQIIVHPKYIEENLWNDIAILRLRSEVSFHPHVQTVCLPSQADIFEGQMCWVTGWGKDEFKGRFRNVMKQVSVPVIENSHCQEQLRRTRLGMQFDLYPGFICAGGEQGHDSCKGDGGGPLVCPRSNSTYVITGIVSWGIGCSESGNPGVYVRIQNYIDWIHKNILIS</sequence>
<dbReference type="Proteomes" id="UP000694941">
    <property type="component" value="Unplaced"/>
</dbReference>
<keyword evidence="1" id="KW-0353">Hemolymph clotting</keyword>
<dbReference type="RefSeq" id="XP_022237052.1">
    <property type="nucleotide sequence ID" value="XM_022381344.1"/>
</dbReference>
<dbReference type="InterPro" id="IPR051487">
    <property type="entry name" value="Ser/Thr_Proteases_Immune/Dev"/>
</dbReference>
<evidence type="ECO:0000259" key="6">
    <source>
        <dbReference type="PROSITE" id="PS50240"/>
    </source>
</evidence>
<keyword evidence="2" id="KW-1015">Disulfide bond</keyword>
<dbReference type="GeneID" id="106475393"/>
<feature type="region of interest" description="Disordered" evidence="4">
    <location>
        <begin position="78"/>
        <end position="134"/>
    </location>
</feature>
<evidence type="ECO:0000313" key="8">
    <source>
        <dbReference type="RefSeq" id="XP_022237052.1"/>
    </source>
</evidence>
<dbReference type="InterPro" id="IPR018114">
    <property type="entry name" value="TRYPSIN_HIS"/>
</dbReference>
<gene>
    <name evidence="8" type="primary">LOC106475393</name>
</gene>
<evidence type="ECO:0000256" key="1">
    <source>
        <dbReference type="ARBA" id="ARBA00022820"/>
    </source>
</evidence>
<keyword evidence="7" id="KW-1185">Reference proteome</keyword>
<feature type="compositionally biased region" description="Low complexity" evidence="4">
    <location>
        <begin position="78"/>
        <end position="100"/>
    </location>
</feature>
<evidence type="ECO:0000256" key="5">
    <source>
        <dbReference type="SAM" id="Phobius"/>
    </source>
</evidence>
<evidence type="ECO:0000256" key="3">
    <source>
        <dbReference type="ARBA" id="ARBA00024195"/>
    </source>
</evidence>
<organism evidence="7 8">
    <name type="scientific">Limulus polyphemus</name>
    <name type="common">Atlantic horseshoe crab</name>
    <dbReference type="NCBI Taxonomy" id="6850"/>
    <lineage>
        <taxon>Eukaryota</taxon>
        <taxon>Metazoa</taxon>
        <taxon>Ecdysozoa</taxon>
        <taxon>Arthropoda</taxon>
        <taxon>Chelicerata</taxon>
        <taxon>Merostomata</taxon>
        <taxon>Xiphosura</taxon>
        <taxon>Limulidae</taxon>
        <taxon>Limulus</taxon>
    </lineage>
</organism>
<dbReference type="PROSITE" id="PS50240">
    <property type="entry name" value="TRYPSIN_DOM"/>
    <property type="match status" value="1"/>
</dbReference>
<dbReference type="CDD" id="cd00190">
    <property type="entry name" value="Tryp_SPc"/>
    <property type="match status" value="1"/>
</dbReference>
<dbReference type="InterPro" id="IPR043504">
    <property type="entry name" value="Peptidase_S1_PA_chymotrypsin"/>
</dbReference>
<name>A0ABM1S097_LIMPO</name>
<comment type="similarity">
    <text evidence="3">Belongs to the peptidase S1 family. CLIP subfamily.</text>
</comment>
<evidence type="ECO:0000313" key="7">
    <source>
        <dbReference type="Proteomes" id="UP000694941"/>
    </source>
</evidence>
<dbReference type="InterPro" id="IPR009003">
    <property type="entry name" value="Peptidase_S1_PA"/>
</dbReference>
<dbReference type="InterPro" id="IPR041515">
    <property type="entry name" value="PPAF-2-like_Clip"/>
</dbReference>
<proteinExistence type="inferred from homology"/>
<dbReference type="SUPFAM" id="SSF50494">
    <property type="entry name" value="Trypsin-like serine proteases"/>
    <property type="match status" value="1"/>
</dbReference>
<evidence type="ECO:0000256" key="2">
    <source>
        <dbReference type="ARBA" id="ARBA00023157"/>
    </source>
</evidence>
<evidence type="ECO:0000256" key="4">
    <source>
        <dbReference type="SAM" id="MobiDB-lite"/>
    </source>
</evidence>
<dbReference type="InterPro" id="IPR001254">
    <property type="entry name" value="Trypsin_dom"/>
</dbReference>
<protein>
    <submittedName>
        <fullName evidence="8">Serine proteinase stubble-like isoform X1</fullName>
    </submittedName>
</protein>
<dbReference type="PRINTS" id="PR00722">
    <property type="entry name" value="CHYMOTRYPSIN"/>
</dbReference>
<dbReference type="InterPro" id="IPR001314">
    <property type="entry name" value="Peptidase_S1A"/>
</dbReference>
<feature type="compositionally biased region" description="Basic and acidic residues" evidence="4">
    <location>
        <begin position="187"/>
        <end position="197"/>
    </location>
</feature>
<dbReference type="Pfam" id="PF18322">
    <property type="entry name" value="CLIP_1"/>
    <property type="match status" value="1"/>
</dbReference>
<feature type="region of interest" description="Disordered" evidence="4">
    <location>
        <begin position="175"/>
        <end position="197"/>
    </location>
</feature>
<dbReference type="SMART" id="SM00020">
    <property type="entry name" value="Tryp_SPc"/>
    <property type="match status" value="1"/>
</dbReference>
<feature type="transmembrane region" description="Helical" evidence="5">
    <location>
        <begin position="7"/>
        <end position="28"/>
    </location>
</feature>
<dbReference type="Pfam" id="PF00089">
    <property type="entry name" value="Trypsin"/>
    <property type="match status" value="1"/>
</dbReference>
<feature type="domain" description="Peptidase S1" evidence="6">
    <location>
        <begin position="237"/>
        <end position="485"/>
    </location>
</feature>
<feature type="compositionally biased region" description="Polar residues" evidence="4">
    <location>
        <begin position="115"/>
        <end position="134"/>
    </location>
</feature>
<keyword evidence="5" id="KW-1133">Transmembrane helix</keyword>
<dbReference type="PROSITE" id="PS00134">
    <property type="entry name" value="TRYPSIN_HIS"/>
    <property type="match status" value="1"/>
</dbReference>
<dbReference type="Gene3D" id="2.40.10.10">
    <property type="entry name" value="Trypsin-like serine proteases"/>
    <property type="match status" value="1"/>
</dbReference>